<comment type="similarity">
    <text evidence="1">Belongs to the peptidase S33 family.</text>
</comment>
<proteinExistence type="inferred from homology"/>
<protein>
    <recommendedName>
        <fullName evidence="5">Epoxide hydrolase N-terminal domain-containing protein</fullName>
    </recommendedName>
</protein>
<keyword evidence="4" id="KW-0732">Signal</keyword>
<dbReference type="EMBL" id="NKCK01000142">
    <property type="protein sequence ID" value="RSL96173.1"/>
    <property type="molecule type" value="Genomic_DNA"/>
</dbReference>
<dbReference type="InterPro" id="IPR000639">
    <property type="entry name" value="Epox_hydrolase-like"/>
</dbReference>
<dbReference type="PANTHER" id="PTHR21661">
    <property type="entry name" value="EPOXIDE HYDROLASE 1-RELATED"/>
    <property type="match status" value="1"/>
</dbReference>
<dbReference type="PANTHER" id="PTHR21661:SF35">
    <property type="entry name" value="EPOXIDE HYDROLASE"/>
    <property type="match status" value="1"/>
</dbReference>
<dbReference type="STRING" id="1325735.A0A428T2A6"/>
<dbReference type="Gene3D" id="3.40.50.1820">
    <property type="entry name" value="alpha/beta hydrolase"/>
    <property type="match status" value="1"/>
</dbReference>
<evidence type="ECO:0000256" key="3">
    <source>
        <dbReference type="ARBA" id="ARBA00022801"/>
    </source>
</evidence>
<evidence type="ECO:0000256" key="4">
    <source>
        <dbReference type="SAM" id="SignalP"/>
    </source>
</evidence>
<dbReference type="GO" id="GO:0004301">
    <property type="term" value="F:epoxide hydrolase activity"/>
    <property type="evidence" value="ECO:0007669"/>
    <property type="project" value="TreeGrafter"/>
</dbReference>
<gene>
    <name evidence="6" type="ORF">CEP52_011652</name>
</gene>
<dbReference type="SUPFAM" id="SSF53474">
    <property type="entry name" value="alpha/beta-Hydrolases"/>
    <property type="match status" value="1"/>
</dbReference>
<reference evidence="6 7" key="1">
    <citation type="submission" date="2017-06" db="EMBL/GenBank/DDBJ databases">
        <title>Comparative genomic analysis of Ambrosia Fusariam Clade fungi.</title>
        <authorList>
            <person name="Stajich J.E."/>
            <person name="Carrillo J."/>
            <person name="Kijimoto T."/>
            <person name="Eskalen A."/>
            <person name="O'Donnell K."/>
            <person name="Kasson M."/>
        </authorList>
    </citation>
    <scope>NUCLEOTIDE SEQUENCE [LARGE SCALE GENOMIC DNA]</scope>
    <source>
        <strain evidence="6 7">NRRL62579</strain>
    </source>
</reference>
<evidence type="ECO:0000259" key="5">
    <source>
        <dbReference type="Pfam" id="PF06441"/>
    </source>
</evidence>
<comment type="caution">
    <text evidence="6">The sequence shown here is derived from an EMBL/GenBank/DDBJ whole genome shotgun (WGS) entry which is preliminary data.</text>
</comment>
<dbReference type="InterPro" id="IPR029058">
    <property type="entry name" value="AB_hydrolase_fold"/>
</dbReference>
<dbReference type="AlphaFoldDB" id="A0A428T2A6"/>
<keyword evidence="2" id="KW-0058">Aromatic hydrocarbons catabolism</keyword>
<feature type="signal peptide" evidence="4">
    <location>
        <begin position="1"/>
        <end position="18"/>
    </location>
</feature>
<name>A0A428T2A6_9HYPO</name>
<evidence type="ECO:0000256" key="1">
    <source>
        <dbReference type="ARBA" id="ARBA00010088"/>
    </source>
</evidence>
<keyword evidence="7" id="KW-1185">Reference proteome</keyword>
<dbReference type="PRINTS" id="PR00412">
    <property type="entry name" value="EPOXHYDRLASE"/>
</dbReference>
<dbReference type="GO" id="GO:0097176">
    <property type="term" value="P:epoxide metabolic process"/>
    <property type="evidence" value="ECO:0007669"/>
    <property type="project" value="TreeGrafter"/>
</dbReference>
<dbReference type="InterPro" id="IPR010497">
    <property type="entry name" value="Epoxide_hydro_N"/>
</dbReference>
<evidence type="ECO:0000313" key="7">
    <source>
        <dbReference type="Proteomes" id="UP000287144"/>
    </source>
</evidence>
<dbReference type="Pfam" id="PF06441">
    <property type="entry name" value="EHN"/>
    <property type="match status" value="1"/>
</dbReference>
<sequence>MLLPLLALGLSPIVSAAADKFSVPNVNATFDKSPKPFEIHVDPAFIEETRQRVAHARAPVFIGIKSDGPSAEIFNSVQEYWVNEFDWNATEAAINQKLKQFTTIVEPVVDNATYPVPLHFVHHRSPRKDAIPLLFIHGWPGSFLEVSHVIGNLTNPPNSSVPAFHVVAPSIPGFAFSPAPQRAGFGPVEAAHAFNALMDQLGYEKYVIQGGDFGGVTLRYQSHLYPKNVVSALSNFWVIQPDDEDMRRLAEGVATPDEVAYINILETYINHNSGYRLMQSTEPLTLAIGMTDSPLGNAMWIYDLMNKVIDPAITTWTPEQIITWSMMYYIQGPYGGMRFYKEVLNDGGFSLLDFGTLPLVEVPVAISQFPYDICYRMPLDWAKRGGNVIKRTVNHHGGHFAAYEVPELLLNDIWSWFGDKEVSRTSVKALSFFVALHKFDNGGGKEVILADKKVLATGKASKLPQSRNTSINMDCIRVAPFQYISHSPAL</sequence>
<evidence type="ECO:0000256" key="2">
    <source>
        <dbReference type="ARBA" id="ARBA00022797"/>
    </source>
</evidence>
<keyword evidence="3" id="KW-0378">Hydrolase</keyword>
<dbReference type="Proteomes" id="UP000287144">
    <property type="component" value="Unassembled WGS sequence"/>
</dbReference>
<accession>A0A428T2A6</accession>
<organism evidence="6 7">
    <name type="scientific">Fusarium oligoseptatum</name>
    <dbReference type="NCBI Taxonomy" id="2604345"/>
    <lineage>
        <taxon>Eukaryota</taxon>
        <taxon>Fungi</taxon>
        <taxon>Dikarya</taxon>
        <taxon>Ascomycota</taxon>
        <taxon>Pezizomycotina</taxon>
        <taxon>Sordariomycetes</taxon>
        <taxon>Hypocreomycetidae</taxon>
        <taxon>Hypocreales</taxon>
        <taxon>Nectriaceae</taxon>
        <taxon>Fusarium</taxon>
        <taxon>Fusarium solani species complex</taxon>
    </lineage>
</organism>
<feature type="chain" id="PRO_5019517830" description="Epoxide hydrolase N-terminal domain-containing protein" evidence="4">
    <location>
        <begin position="19"/>
        <end position="490"/>
    </location>
</feature>
<feature type="domain" description="Epoxide hydrolase N-terminal" evidence="5">
    <location>
        <begin position="34"/>
        <end position="146"/>
    </location>
</feature>
<evidence type="ECO:0000313" key="6">
    <source>
        <dbReference type="EMBL" id="RSL96173.1"/>
    </source>
</evidence>